<organism evidence="2 3">
    <name type="scientific">Tenacibaculum geojense</name>
    <dbReference type="NCBI Taxonomy" id="915352"/>
    <lineage>
        <taxon>Bacteria</taxon>
        <taxon>Pseudomonadati</taxon>
        <taxon>Bacteroidota</taxon>
        <taxon>Flavobacteriia</taxon>
        <taxon>Flavobacteriales</taxon>
        <taxon>Flavobacteriaceae</taxon>
        <taxon>Tenacibaculum</taxon>
    </lineage>
</organism>
<proteinExistence type="predicted"/>
<gene>
    <name evidence="2" type="ORF">ACFQ1U_07190</name>
</gene>
<dbReference type="InterPro" id="IPR006531">
    <property type="entry name" value="Gp5/Vgr_OB"/>
</dbReference>
<dbReference type="RefSeq" id="WP_386106801.1">
    <property type="nucleotide sequence ID" value="NZ_JBHTJR010000042.1"/>
</dbReference>
<evidence type="ECO:0000313" key="3">
    <source>
        <dbReference type="Proteomes" id="UP001597062"/>
    </source>
</evidence>
<name>A0ABW3JRD4_9FLAO</name>
<evidence type="ECO:0000259" key="1">
    <source>
        <dbReference type="Pfam" id="PF04717"/>
    </source>
</evidence>
<sequence>MALQTSTIININGTEIMSFQRLTLSQDIDSNHILTLTCRMDVLEDIEGELINSSKEFLGELISVEVLPFEGFESNYGQLNFKGIITEVRSIKGHDAGSGDKILIKALSPSFLSDDGPHHTSHNEISLSEIVTKTFEDYDPSKLEVDIRPVNDPTIHYAVQHNESSYNFASRLAAQYGEWFYYDGEKLVFGEPDTDELELTYGFDLKEYQISLLPQSNNYKMYANDYLTDEIQEKATSETDAGLSGFAGFVSGKSSNIYTKETKIWHNLHSDTQVQQRLDTAVALQKKAIEVKQVEVRGMSDNPGVKLGSVVVIENNKYRVTNVSHTNNEVGDYHNSFTAITADINVYPFTNINAFPKSETQVGIVKDNADPDSLGRVKVQFPWQVEDDITTPWIRVLTPHAGADKGFHFIPEVEEQVLVGFEGGNAEHPFVMGSLYSGNGKPEEFATENNDSKIIRSRSGHTIELNDTEGEEKINIYDNEGSIIIFDTQTKSLTINATENIEIGAKNIRIVAEENIEIQAQGNISKAAEGDIAIQSQGATNIESQSDTTVRSNAAVAIEATSDATLSGTNAVVNGQTSAEVTGAQTKVSGSAMTEVSGGIVKIN</sequence>
<comment type="caution">
    <text evidence="2">The sequence shown here is derived from an EMBL/GenBank/DDBJ whole genome shotgun (WGS) entry which is preliminary data.</text>
</comment>
<dbReference type="Gene3D" id="3.10.450.190">
    <property type="match status" value="1"/>
</dbReference>
<dbReference type="EMBL" id="JBHTJR010000042">
    <property type="protein sequence ID" value="MFD0992985.1"/>
    <property type="molecule type" value="Genomic_DNA"/>
</dbReference>
<dbReference type="Proteomes" id="UP001597062">
    <property type="component" value="Unassembled WGS sequence"/>
</dbReference>
<evidence type="ECO:0000313" key="2">
    <source>
        <dbReference type="EMBL" id="MFD0992985.1"/>
    </source>
</evidence>
<keyword evidence="3" id="KW-1185">Reference proteome</keyword>
<reference evidence="3" key="1">
    <citation type="journal article" date="2019" name="Int. J. Syst. Evol. Microbiol.">
        <title>The Global Catalogue of Microorganisms (GCM) 10K type strain sequencing project: providing services to taxonomists for standard genome sequencing and annotation.</title>
        <authorList>
            <consortium name="The Broad Institute Genomics Platform"/>
            <consortium name="The Broad Institute Genome Sequencing Center for Infectious Disease"/>
            <person name="Wu L."/>
            <person name="Ma J."/>
        </authorList>
    </citation>
    <scope>NUCLEOTIDE SEQUENCE [LARGE SCALE GENOMIC DNA]</scope>
    <source>
        <strain evidence="3">CCUG 60527</strain>
    </source>
</reference>
<dbReference type="SUPFAM" id="SSF69255">
    <property type="entry name" value="gp5 N-terminal domain-like"/>
    <property type="match status" value="1"/>
</dbReference>
<dbReference type="InterPro" id="IPR037026">
    <property type="entry name" value="Vgr_OB-fold_dom_sf"/>
</dbReference>
<dbReference type="SUPFAM" id="SSF69279">
    <property type="entry name" value="Phage tail proteins"/>
    <property type="match status" value="1"/>
</dbReference>
<dbReference type="Gene3D" id="2.40.50.230">
    <property type="entry name" value="Gp5 N-terminal domain"/>
    <property type="match status" value="1"/>
</dbReference>
<dbReference type="Pfam" id="PF04717">
    <property type="entry name" value="Phage_base_V"/>
    <property type="match status" value="1"/>
</dbReference>
<dbReference type="Pfam" id="PF05954">
    <property type="entry name" value="Phage_GPD"/>
    <property type="match status" value="1"/>
</dbReference>
<accession>A0ABW3JRD4</accession>
<dbReference type="SUPFAM" id="SSF69349">
    <property type="entry name" value="Phage fibre proteins"/>
    <property type="match status" value="1"/>
</dbReference>
<dbReference type="Gene3D" id="3.55.50.10">
    <property type="entry name" value="Baseplate protein-like domains"/>
    <property type="match status" value="1"/>
</dbReference>
<feature type="domain" description="Gp5/Type VI secretion system Vgr protein OB-fold" evidence="1">
    <location>
        <begin position="362"/>
        <end position="436"/>
    </location>
</feature>
<protein>
    <submittedName>
        <fullName evidence="2">Type VI secretion system Vgr family protein</fullName>
    </submittedName>
</protein>